<reference evidence="2 3" key="1">
    <citation type="submission" date="2022-12" db="EMBL/GenBank/DDBJ databases">
        <title>Chromosome-level genome of Tegillarca granosa.</title>
        <authorList>
            <person name="Kim J."/>
        </authorList>
    </citation>
    <scope>NUCLEOTIDE SEQUENCE [LARGE SCALE GENOMIC DNA]</scope>
    <source>
        <strain evidence="2">Teg-2019</strain>
        <tissue evidence="2">Adductor muscle</tissue>
    </source>
</reference>
<dbReference type="CDD" id="cd14733">
    <property type="entry name" value="BACK"/>
    <property type="match status" value="1"/>
</dbReference>
<dbReference type="PROSITE" id="PS50097">
    <property type="entry name" value="BTB"/>
    <property type="match status" value="1"/>
</dbReference>
<gene>
    <name evidence="2" type="ORF">KUTeg_004168</name>
</gene>
<dbReference type="InterPro" id="IPR058897">
    <property type="entry name" value="PAPPA_SD_C"/>
</dbReference>
<name>A0ABQ9FSY2_TEGGR</name>
<dbReference type="SUPFAM" id="SSF54695">
    <property type="entry name" value="POZ domain"/>
    <property type="match status" value="1"/>
</dbReference>
<feature type="domain" description="BTB" evidence="1">
    <location>
        <begin position="180"/>
        <end position="246"/>
    </location>
</feature>
<evidence type="ECO:0000313" key="2">
    <source>
        <dbReference type="EMBL" id="KAJ8319077.1"/>
    </source>
</evidence>
<dbReference type="Pfam" id="PF25900">
    <property type="entry name" value="PAPPA"/>
    <property type="match status" value="1"/>
</dbReference>
<dbReference type="Pfam" id="PF00651">
    <property type="entry name" value="BTB"/>
    <property type="match status" value="1"/>
</dbReference>
<dbReference type="InterPro" id="IPR011333">
    <property type="entry name" value="SKP1/BTB/POZ_sf"/>
</dbReference>
<dbReference type="Gene3D" id="3.30.710.10">
    <property type="entry name" value="Potassium Channel Kv1.1, Chain A"/>
    <property type="match status" value="1"/>
</dbReference>
<protein>
    <recommendedName>
        <fullName evidence="1">BTB domain-containing protein</fullName>
    </recommendedName>
</protein>
<evidence type="ECO:0000259" key="1">
    <source>
        <dbReference type="PROSITE" id="PS50097"/>
    </source>
</evidence>
<dbReference type="EMBL" id="JARBDR010000214">
    <property type="protein sequence ID" value="KAJ8319077.1"/>
    <property type="molecule type" value="Genomic_DNA"/>
</dbReference>
<organism evidence="2 3">
    <name type="scientific">Tegillarca granosa</name>
    <name type="common">Malaysian cockle</name>
    <name type="synonym">Anadara granosa</name>
    <dbReference type="NCBI Taxonomy" id="220873"/>
    <lineage>
        <taxon>Eukaryota</taxon>
        <taxon>Metazoa</taxon>
        <taxon>Spiralia</taxon>
        <taxon>Lophotrochozoa</taxon>
        <taxon>Mollusca</taxon>
        <taxon>Bivalvia</taxon>
        <taxon>Autobranchia</taxon>
        <taxon>Pteriomorphia</taxon>
        <taxon>Arcoida</taxon>
        <taxon>Arcoidea</taxon>
        <taxon>Arcidae</taxon>
        <taxon>Tegillarca</taxon>
    </lineage>
</organism>
<dbReference type="InterPro" id="IPR000210">
    <property type="entry name" value="BTB/POZ_dom"/>
</dbReference>
<comment type="caution">
    <text evidence="2">The sequence shown here is derived from an EMBL/GenBank/DDBJ whole genome shotgun (WGS) entry which is preliminary data.</text>
</comment>
<proteinExistence type="predicted"/>
<sequence>MGNHHSGVSDKNIKNPSKYLAKIMAEGGLSEKDLQCDVKLWVSRVTRFSSQYNSTTWSANCLVGKPRVYPKYGDIHGAWAQGTIDSNQFVELKFEEKIYIEKINVYETFHGGAVSCIKVKTPEEKWEAIWTAEEEDFDDITQSRIFSPTINVSRILKSPRPKLVDLATDLSSLVNNKQFSDATFMVEGTLFYAHKAILVVRSDYFRAMFCDQMKEATTTVFADQFSLDALKALAIYEVNQRVDMSNVVDIYIDCIENLPVIENVKAICLNYMRNNMAEVVRSPSFVNLPQEIMLDTIQRMTSKLSIK</sequence>
<dbReference type="SMART" id="SM00225">
    <property type="entry name" value="BTB"/>
    <property type="match status" value="1"/>
</dbReference>
<keyword evidence="3" id="KW-1185">Reference proteome</keyword>
<dbReference type="PANTHER" id="PTHR24413">
    <property type="entry name" value="SPECKLE-TYPE POZ PROTEIN"/>
    <property type="match status" value="1"/>
</dbReference>
<dbReference type="Proteomes" id="UP001217089">
    <property type="component" value="Unassembled WGS sequence"/>
</dbReference>
<evidence type="ECO:0000313" key="3">
    <source>
        <dbReference type="Proteomes" id="UP001217089"/>
    </source>
</evidence>
<accession>A0ABQ9FSY2</accession>